<dbReference type="PROSITE" id="PS00018">
    <property type="entry name" value="EF_HAND_1"/>
    <property type="match status" value="1"/>
</dbReference>
<dbReference type="EMBL" id="SGJD01000759">
    <property type="protein sequence ID" value="KAB0403628.1"/>
    <property type="molecule type" value="Genomic_DNA"/>
</dbReference>
<dbReference type="Pfam" id="PF01023">
    <property type="entry name" value="S_100"/>
    <property type="match status" value="1"/>
</dbReference>
<dbReference type="AlphaFoldDB" id="A0A6A1Q645"/>
<evidence type="ECO:0000256" key="10">
    <source>
        <dbReference type="ARBA" id="ARBA00032083"/>
    </source>
</evidence>
<dbReference type="InterPro" id="IPR018247">
    <property type="entry name" value="EF_Hand_1_Ca_BS"/>
</dbReference>
<dbReference type="FunFam" id="1.10.238.10:FF:000236">
    <property type="entry name" value="Protein S100"/>
    <property type="match status" value="1"/>
</dbReference>
<dbReference type="InterPro" id="IPR034325">
    <property type="entry name" value="S-100_dom"/>
</dbReference>
<dbReference type="SUPFAM" id="SSF47473">
    <property type="entry name" value="EF-hand"/>
    <property type="match status" value="1"/>
</dbReference>
<dbReference type="Pfam" id="PF00036">
    <property type="entry name" value="EF-hand_1"/>
    <property type="match status" value="1"/>
</dbReference>
<reference evidence="14 15" key="1">
    <citation type="journal article" date="2019" name="PLoS ONE">
        <title>Genomic analyses reveal an absence of contemporary introgressive admixture between fin whales and blue whales, despite known hybrids.</title>
        <authorList>
            <person name="Westbury M.V."/>
            <person name="Petersen B."/>
            <person name="Lorenzen E.D."/>
        </authorList>
    </citation>
    <scope>NUCLEOTIDE SEQUENCE [LARGE SCALE GENOMIC DNA]</scope>
    <source>
        <strain evidence="14">FinWhale-01</strain>
    </source>
</reference>
<dbReference type="GO" id="GO:0046914">
    <property type="term" value="F:transition metal ion binding"/>
    <property type="evidence" value="ECO:0007669"/>
    <property type="project" value="InterPro"/>
</dbReference>
<dbReference type="PROSITE" id="PS50222">
    <property type="entry name" value="EF_HAND_2"/>
    <property type="match status" value="1"/>
</dbReference>
<dbReference type="SMART" id="SM01394">
    <property type="entry name" value="S_100"/>
    <property type="match status" value="1"/>
</dbReference>
<protein>
    <recommendedName>
        <fullName evidence="2">Protein S100-G</fullName>
    </recommendedName>
    <alternativeName>
        <fullName evidence="9">Calbindin-D9k</fullName>
    </alternativeName>
    <alternativeName>
        <fullName evidence="10">S100 calcium-binding protein G</fullName>
    </alternativeName>
    <alternativeName>
        <fullName evidence="11">Vitamin D-dependent calcium-binding protein, intestinal</fullName>
    </alternativeName>
</protein>
<dbReference type="GO" id="GO:0048306">
    <property type="term" value="F:calcium-dependent protein binding"/>
    <property type="evidence" value="ECO:0007669"/>
    <property type="project" value="TreeGrafter"/>
</dbReference>
<keyword evidence="3" id="KW-0597">Phosphoprotein</keyword>
<evidence type="ECO:0000256" key="8">
    <source>
        <dbReference type="ARBA" id="ARBA00022990"/>
    </source>
</evidence>
<dbReference type="InterPro" id="IPR002048">
    <property type="entry name" value="EF_hand_dom"/>
</dbReference>
<evidence type="ECO:0000256" key="5">
    <source>
        <dbReference type="ARBA" id="ARBA00022737"/>
    </source>
</evidence>
<dbReference type="PROSITE" id="PS00303">
    <property type="entry name" value="S100_CABP"/>
    <property type="match status" value="1"/>
</dbReference>
<sequence length="361" mass="40682">MCFVDEFSVAVHKIMLYSIKRKQSKAKDNHNKINRAVKIFKSVSEGSNVHSRFPEAQSAVKSVLLTMQTGASQGSRILRDKSCDAPFYTKKTACLQNQNHQRQRMGIAILKHWLDLQDLTTMVYMWFFDKQKACRSQDSHSFFETLKQFSRPIGHVEKQDGQMGHSTGAGTGADDYSLRTGSQHADPRLTARGRKDPPTALEHIAEPQQNQEQGSSPQAGDSQTLQGKTEVCPKIKQLNAASLLDDQNGVKDHGLEKKKQPKSTPLLLAIINRKHFSFLDTKMSTNKFPEELKSIFEKYAAKEGDPNQLSKEELKLLIQTEFPSLLKGPSTLDDLFQELDRNGDGEVSFEEFQVLVKKISQ</sequence>
<dbReference type="GO" id="GO:0005737">
    <property type="term" value="C:cytoplasm"/>
    <property type="evidence" value="ECO:0007669"/>
    <property type="project" value="TreeGrafter"/>
</dbReference>
<dbReference type="InterPro" id="IPR011992">
    <property type="entry name" value="EF-hand-dom_pair"/>
</dbReference>
<dbReference type="Proteomes" id="UP000437017">
    <property type="component" value="Unassembled WGS sequence"/>
</dbReference>
<evidence type="ECO:0000256" key="2">
    <source>
        <dbReference type="ARBA" id="ARBA00021248"/>
    </source>
</evidence>
<comment type="caution">
    <text evidence="14">The sequence shown here is derived from an EMBL/GenBank/DDBJ whole genome shotgun (WGS) entry which is preliminary data.</text>
</comment>
<dbReference type="PANTHER" id="PTHR11639">
    <property type="entry name" value="S100 CALCIUM-BINDING PROTEIN"/>
    <property type="match status" value="1"/>
</dbReference>
<feature type="compositionally biased region" description="Basic and acidic residues" evidence="12">
    <location>
        <begin position="185"/>
        <end position="197"/>
    </location>
</feature>
<evidence type="ECO:0000259" key="13">
    <source>
        <dbReference type="PROSITE" id="PS50222"/>
    </source>
</evidence>
<dbReference type="PANTHER" id="PTHR11639:SF73">
    <property type="entry name" value="PROTEIN S100-G"/>
    <property type="match status" value="1"/>
</dbReference>
<evidence type="ECO:0000256" key="4">
    <source>
        <dbReference type="ARBA" id="ARBA00022723"/>
    </source>
</evidence>
<keyword evidence="4" id="KW-0479">Metal-binding</keyword>
<dbReference type="OrthoDB" id="26525at2759"/>
<dbReference type="GO" id="GO:0005499">
    <property type="term" value="F:vitamin D binding"/>
    <property type="evidence" value="ECO:0007669"/>
    <property type="project" value="UniProtKB-KW"/>
</dbReference>
<dbReference type="InterPro" id="IPR013787">
    <property type="entry name" value="S100_Ca-bd_sub"/>
</dbReference>
<name>A0A6A1Q645_BALPH</name>
<evidence type="ECO:0000256" key="3">
    <source>
        <dbReference type="ARBA" id="ARBA00022553"/>
    </source>
</evidence>
<keyword evidence="8" id="KW-0007">Acetylation</keyword>
<keyword evidence="6" id="KW-0106">Calcium</keyword>
<feature type="region of interest" description="Disordered" evidence="12">
    <location>
        <begin position="157"/>
        <end position="227"/>
    </location>
</feature>
<evidence type="ECO:0000256" key="6">
    <source>
        <dbReference type="ARBA" id="ARBA00022837"/>
    </source>
</evidence>
<keyword evidence="7" id="KW-0848">Vitamin D</keyword>
<evidence type="ECO:0000313" key="14">
    <source>
        <dbReference type="EMBL" id="KAB0403628.1"/>
    </source>
</evidence>
<organism evidence="14 15">
    <name type="scientific">Balaenoptera physalus</name>
    <name type="common">Fin whale</name>
    <name type="synonym">Balaena physalus</name>
    <dbReference type="NCBI Taxonomy" id="9770"/>
    <lineage>
        <taxon>Eukaryota</taxon>
        <taxon>Metazoa</taxon>
        <taxon>Chordata</taxon>
        <taxon>Craniata</taxon>
        <taxon>Vertebrata</taxon>
        <taxon>Euteleostomi</taxon>
        <taxon>Mammalia</taxon>
        <taxon>Eutheria</taxon>
        <taxon>Laurasiatheria</taxon>
        <taxon>Artiodactyla</taxon>
        <taxon>Whippomorpha</taxon>
        <taxon>Cetacea</taxon>
        <taxon>Mysticeti</taxon>
        <taxon>Balaenopteridae</taxon>
        <taxon>Balaenoptera</taxon>
    </lineage>
</organism>
<dbReference type="CDD" id="cd00213">
    <property type="entry name" value="S-100"/>
    <property type="match status" value="1"/>
</dbReference>
<dbReference type="InterPro" id="IPR001751">
    <property type="entry name" value="S100/CaBP7/8-like_CS"/>
</dbReference>
<dbReference type="Gene3D" id="1.10.238.10">
    <property type="entry name" value="EF-hand"/>
    <property type="match status" value="1"/>
</dbReference>
<dbReference type="SMART" id="SM00054">
    <property type="entry name" value="EFh"/>
    <property type="match status" value="1"/>
</dbReference>
<gene>
    <name evidence="14" type="ORF">E2I00_017902</name>
</gene>
<feature type="domain" description="EF-hand" evidence="13">
    <location>
        <begin position="327"/>
        <end position="361"/>
    </location>
</feature>
<evidence type="ECO:0000256" key="7">
    <source>
        <dbReference type="ARBA" id="ARBA00022897"/>
    </source>
</evidence>
<evidence type="ECO:0000313" key="15">
    <source>
        <dbReference type="Proteomes" id="UP000437017"/>
    </source>
</evidence>
<keyword evidence="5" id="KW-0677">Repeat</keyword>
<evidence type="ECO:0000256" key="12">
    <source>
        <dbReference type="SAM" id="MobiDB-lite"/>
    </source>
</evidence>
<keyword evidence="15" id="KW-1185">Reference proteome</keyword>
<proteinExistence type="inferred from homology"/>
<feature type="compositionally biased region" description="Polar residues" evidence="12">
    <location>
        <begin position="207"/>
        <end position="227"/>
    </location>
</feature>
<evidence type="ECO:0000256" key="1">
    <source>
        <dbReference type="ARBA" id="ARBA00007323"/>
    </source>
</evidence>
<dbReference type="GO" id="GO:0005509">
    <property type="term" value="F:calcium ion binding"/>
    <property type="evidence" value="ECO:0007669"/>
    <property type="project" value="InterPro"/>
</dbReference>
<accession>A0A6A1Q645</accession>
<evidence type="ECO:0000256" key="9">
    <source>
        <dbReference type="ARBA" id="ARBA00031373"/>
    </source>
</evidence>
<comment type="similarity">
    <text evidence="1">Belongs to the S-100 family.</text>
</comment>
<dbReference type="GO" id="GO:0005615">
    <property type="term" value="C:extracellular space"/>
    <property type="evidence" value="ECO:0007669"/>
    <property type="project" value="TreeGrafter"/>
</dbReference>
<evidence type="ECO:0000256" key="11">
    <source>
        <dbReference type="ARBA" id="ARBA00033261"/>
    </source>
</evidence>